<sequence length="167" mass="18503">MSSNRNPMWNAASAFPEEIRHAFDRFFQQDEADPSNVVTSQWAPRVDIKEEDRRFVIFVDVPGVDPADIEVSMEKGILTIKGERTVQNQEQAGRFTRIERAHGTFHRRFALPDSADPEGITAVGRHGVLEIMIPKRAETTPRRISITTEHGSSTSGSSGSGSSSGNH</sequence>
<evidence type="ECO:0000256" key="3">
    <source>
        <dbReference type="SAM" id="MobiDB-lite"/>
    </source>
</evidence>
<evidence type="ECO:0000256" key="1">
    <source>
        <dbReference type="PROSITE-ProRule" id="PRU00285"/>
    </source>
</evidence>
<dbReference type="InterPro" id="IPR031107">
    <property type="entry name" value="Small_HSP"/>
</dbReference>
<feature type="domain" description="SHSP" evidence="4">
    <location>
        <begin position="37"/>
        <end position="149"/>
    </location>
</feature>
<dbReference type="PROSITE" id="PS01031">
    <property type="entry name" value="SHSP"/>
    <property type="match status" value="1"/>
</dbReference>
<protein>
    <submittedName>
        <fullName evidence="5">Hsp20/alpha crystallin family protein</fullName>
    </submittedName>
</protein>
<feature type="compositionally biased region" description="Low complexity" evidence="3">
    <location>
        <begin position="151"/>
        <end position="167"/>
    </location>
</feature>
<evidence type="ECO:0000313" key="5">
    <source>
        <dbReference type="EMBL" id="MBP1472963.1"/>
    </source>
</evidence>
<reference evidence="5 6" key="1">
    <citation type="submission" date="2021-04" db="EMBL/GenBank/DDBJ databases">
        <authorList>
            <person name="Huq M.A."/>
        </authorList>
    </citation>
    <scope>NUCLEOTIDE SEQUENCE [LARGE SCALE GENOMIC DNA]</scope>
    <source>
        <strain evidence="5 6">MAH-13</strain>
    </source>
</reference>
<feature type="region of interest" description="Disordered" evidence="3">
    <location>
        <begin position="138"/>
        <end position="167"/>
    </location>
</feature>
<dbReference type="Pfam" id="PF00011">
    <property type="entry name" value="HSP20"/>
    <property type="match status" value="1"/>
</dbReference>
<dbReference type="Gene3D" id="2.60.40.790">
    <property type="match status" value="1"/>
</dbReference>
<accession>A0ABS4DIU4</accession>
<evidence type="ECO:0000259" key="4">
    <source>
        <dbReference type="PROSITE" id="PS01031"/>
    </source>
</evidence>
<proteinExistence type="inferred from homology"/>
<name>A0ABS4DIU4_9GAMM</name>
<evidence type="ECO:0000256" key="2">
    <source>
        <dbReference type="RuleBase" id="RU003616"/>
    </source>
</evidence>
<evidence type="ECO:0000313" key="6">
    <source>
        <dbReference type="Proteomes" id="UP000823790"/>
    </source>
</evidence>
<comment type="similarity">
    <text evidence="1 2">Belongs to the small heat shock protein (HSP20) family.</text>
</comment>
<keyword evidence="6" id="KW-1185">Reference proteome</keyword>
<dbReference type="EMBL" id="JAGJRS010000003">
    <property type="protein sequence ID" value="MBP1472963.1"/>
    <property type="molecule type" value="Genomic_DNA"/>
</dbReference>
<gene>
    <name evidence="5" type="ORF">J7I44_01545</name>
</gene>
<dbReference type="PANTHER" id="PTHR11527">
    <property type="entry name" value="HEAT-SHOCK PROTEIN 20 FAMILY MEMBER"/>
    <property type="match status" value="1"/>
</dbReference>
<organism evidence="5 6">
    <name type="scientific">Frateuria flava</name>
    <dbReference type="NCBI Taxonomy" id="2821489"/>
    <lineage>
        <taxon>Bacteria</taxon>
        <taxon>Pseudomonadati</taxon>
        <taxon>Pseudomonadota</taxon>
        <taxon>Gammaproteobacteria</taxon>
        <taxon>Lysobacterales</taxon>
        <taxon>Rhodanobacteraceae</taxon>
        <taxon>Frateuria</taxon>
    </lineage>
</organism>
<dbReference type="Proteomes" id="UP000823790">
    <property type="component" value="Unassembled WGS sequence"/>
</dbReference>
<dbReference type="InterPro" id="IPR008978">
    <property type="entry name" value="HSP20-like_chaperone"/>
</dbReference>
<dbReference type="InterPro" id="IPR002068">
    <property type="entry name" value="A-crystallin/Hsp20_dom"/>
</dbReference>
<dbReference type="RefSeq" id="WP_209614794.1">
    <property type="nucleotide sequence ID" value="NZ_JAGJRS010000003.1"/>
</dbReference>
<comment type="caution">
    <text evidence="5">The sequence shown here is derived from an EMBL/GenBank/DDBJ whole genome shotgun (WGS) entry which is preliminary data.</text>
</comment>
<dbReference type="CDD" id="cd06464">
    <property type="entry name" value="ACD_sHsps-like"/>
    <property type="match status" value="1"/>
</dbReference>
<dbReference type="SUPFAM" id="SSF49764">
    <property type="entry name" value="HSP20-like chaperones"/>
    <property type="match status" value="1"/>
</dbReference>